<name>A0ABW5CYP3_9BACT</name>
<keyword evidence="2" id="KW-1185">Reference proteome</keyword>
<sequence>MRTKLLASLLFISTLLSCDSEKDTAPAPAPEPIKTFGFSFRYDPVPRTIKDYELIVSQKDGSILLDTLVTAGSHHALKVKSNETKFDVTTIIKIPETTNHILKTYVNVNPDKWHIDEGFSTFGSRTTERSELRYYNIPYDRTHIFSSKQAEGTASSWPNTTDNILFLNFARLLPTDLAYILLVNYEKYLFTEVSSTKMDIDFSGANTALRKKYDRPAGATDFRSFLFGYTKAGDYANRMLLYNSDRQPSDEYDFLYPSTTIEEFEFNLIYTDAKGYRHSYRNISTLLPSVMNFAAESDFIVAKQGFNDFEIKFGEDKPSSYLVFWVAKDVTTQAQWYTYSSPDEKNIIPKDFLENLKAKSLAGKNLSTFKLYSVQTEKARGYTHQTLRDYLANPEALRKKEMKQTRLIEKTF</sequence>
<evidence type="ECO:0008006" key="3">
    <source>
        <dbReference type="Google" id="ProtNLM"/>
    </source>
</evidence>
<reference evidence="2" key="1">
    <citation type="journal article" date="2019" name="Int. J. Syst. Evol. Microbiol.">
        <title>The Global Catalogue of Microorganisms (GCM) 10K type strain sequencing project: providing services to taxonomists for standard genome sequencing and annotation.</title>
        <authorList>
            <consortium name="The Broad Institute Genomics Platform"/>
            <consortium name="The Broad Institute Genome Sequencing Center for Infectious Disease"/>
            <person name="Wu L."/>
            <person name="Ma J."/>
        </authorList>
    </citation>
    <scope>NUCLEOTIDE SEQUENCE [LARGE SCALE GENOMIC DNA]</scope>
    <source>
        <strain evidence="2">CGMCC 4.1782</strain>
    </source>
</reference>
<dbReference type="PROSITE" id="PS51257">
    <property type="entry name" value="PROKAR_LIPOPROTEIN"/>
    <property type="match status" value="1"/>
</dbReference>
<comment type="caution">
    <text evidence="1">The sequence shown here is derived from an EMBL/GenBank/DDBJ whole genome shotgun (WGS) entry which is preliminary data.</text>
</comment>
<dbReference type="RefSeq" id="WP_250430508.1">
    <property type="nucleotide sequence ID" value="NZ_JALPRR010000003.1"/>
</dbReference>
<protein>
    <recommendedName>
        <fullName evidence="3">Lipoprotein</fullName>
    </recommendedName>
</protein>
<gene>
    <name evidence="1" type="ORF">ACFSKP_14845</name>
</gene>
<accession>A0ABW5CYP3</accession>
<evidence type="ECO:0000313" key="1">
    <source>
        <dbReference type="EMBL" id="MFD2247542.1"/>
    </source>
</evidence>
<organism evidence="1 2">
    <name type="scientific">Pontibacter ruber</name>
    <dbReference type="NCBI Taxonomy" id="1343895"/>
    <lineage>
        <taxon>Bacteria</taxon>
        <taxon>Pseudomonadati</taxon>
        <taxon>Bacteroidota</taxon>
        <taxon>Cytophagia</taxon>
        <taxon>Cytophagales</taxon>
        <taxon>Hymenobacteraceae</taxon>
        <taxon>Pontibacter</taxon>
    </lineage>
</organism>
<dbReference type="Proteomes" id="UP001597374">
    <property type="component" value="Unassembled WGS sequence"/>
</dbReference>
<dbReference type="EMBL" id="JBHUIM010000002">
    <property type="protein sequence ID" value="MFD2247542.1"/>
    <property type="molecule type" value="Genomic_DNA"/>
</dbReference>
<evidence type="ECO:0000313" key="2">
    <source>
        <dbReference type="Proteomes" id="UP001597374"/>
    </source>
</evidence>
<proteinExistence type="predicted"/>